<feature type="transmembrane region" description="Helical" evidence="6">
    <location>
        <begin position="52"/>
        <end position="69"/>
    </location>
</feature>
<keyword evidence="5 6" id="KW-0472">Membrane</keyword>
<keyword evidence="3" id="KW-0133">Cell shape</keyword>
<feature type="transmembrane region" description="Helical" evidence="6">
    <location>
        <begin position="174"/>
        <end position="191"/>
    </location>
</feature>
<keyword evidence="2 6" id="KW-0812">Transmembrane</keyword>
<evidence type="ECO:0000313" key="8">
    <source>
        <dbReference type="Proteomes" id="UP000824160"/>
    </source>
</evidence>
<evidence type="ECO:0000256" key="3">
    <source>
        <dbReference type="ARBA" id="ARBA00022960"/>
    </source>
</evidence>
<dbReference type="GO" id="GO:0032153">
    <property type="term" value="C:cell division site"/>
    <property type="evidence" value="ECO:0007669"/>
    <property type="project" value="TreeGrafter"/>
</dbReference>
<reference evidence="7" key="2">
    <citation type="journal article" date="2021" name="PeerJ">
        <title>Extensive microbial diversity within the chicken gut microbiome revealed by metagenomics and culture.</title>
        <authorList>
            <person name="Gilroy R."/>
            <person name="Ravi A."/>
            <person name="Getino M."/>
            <person name="Pursley I."/>
            <person name="Horton D.L."/>
            <person name="Alikhan N.F."/>
            <person name="Baker D."/>
            <person name="Gharbi K."/>
            <person name="Hall N."/>
            <person name="Watson M."/>
            <person name="Adriaenssens E.M."/>
            <person name="Foster-Nyarko E."/>
            <person name="Jarju S."/>
            <person name="Secka A."/>
            <person name="Antonio M."/>
            <person name="Oren A."/>
            <person name="Chaudhuri R.R."/>
            <person name="La Ragione R."/>
            <person name="Hildebrand F."/>
            <person name="Pallen M.J."/>
        </authorList>
    </citation>
    <scope>NUCLEOTIDE SEQUENCE</scope>
    <source>
        <strain evidence="7">ChiBcec7-5410</strain>
    </source>
</reference>
<feature type="transmembrane region" description="Helical" evidence="6">
    <location>
        <begin position="196"/>
        <end position="214"/>
    </location>
</feature>
<dbReference type="PANTHER" id="PTHR30474">
    <property type="entry name" value="CELL CYCLE PROTEIN"/>
    <property type="match status" value="1"/>
</dbReference>
<keyword evidence="4 6" id="KW-1133">Transmembrane helix</keyword>
<organism evidence="7 8">
    <name type="scientific">Candidatus Faecivivens stercoripullorum</name>
    <dbReference type="NCBI Taxonomy" id="2840805"/>
    <lineage>
        <taxon>Bacteria</taxon>
        <taxon>Bacillati</taxon>
        <taxon>Bacillota</taxon>
        <taxon>Clostridia</taxon>
        <taxon>Eubacteriales</taxon>
        <taxon>Oscillospiraceae</taxon>
        <taxon>Oscillospiraceae incertae sedis</taxon>
        <taxon>Candidatus Faecivivens</taxon>
    </lineage>
</organism>
<dbReference type="AlphaFoldDB" id="A0A9D1H6H6"/>
<dbReference type="Pfam" id="PF01098">
    <property type="entry name" value="FTSW_RODA_SPOVE"/>
    <property type="match status" value="1"/>
</dbReference>
<dbReference type="InterPro" id="IPR001182">
    <property type="entry name" value="FtsW/RodA"/>
</dbReference>
<feature type="transmembrane region" description="Helical" evidence="6">
    <location>
        <begin position="313"/>
        <end position="340"/>
    </location>
</feature>
<feature type="transmembrane region" description="Helical" evidence="6">
    <location>
        <begin position="279"/>
        <end position="301"/>
    </location>
</feature>
<feature type="transmembrane region" description="Helical" evidence="6">
    <location>
        <begin position="23"/>
        <end position="40"/>
    </location>
</feature>
<name>A0A9D1H6H6_9FIRM</name>
<accession>A0A9D1H6H6</accession>
<evidence type="ECO:0000313" key="7">
    <source>
        <dbReference type="EMBL" id="HIT94111.1"/>
    </source>
</evidence>
<protein>
    <submittedName>
        <fullName evidence="7">FtsW/RodA/SpoVE family cell cycle protein</fullName>
    </submittedName>
</protein>
<evidence type="ECO:0000256" key="2">
    <source>
        <dbReference type="ARBA" id="ARBA00022692"/>
    </source>
</evidence>
<dbReference type="GO" id="GO:0008360">
    <property type="term" value="P:regulation of cell shape"/>
    <property type="evidence" value="ECO:0007669"/>
    <property type="project" value="UniProtKB-KW"/>
</dbReference>
<gene>
    <name evidence="7" type="ORF">IAC43_02890</name>
</gene>
<dbReference type="GO" id="GO:0015648">
    <property type="term" value="F:lipid-linked peptidoglycan transporter activity"/>
    <property type="evidence" value="ECO:0007669"/>
    <property type="project" value="TreeGrafter"/>
</dbReference>
<evidence type="ECO:0000256" key="5">
    <source>
        <dbReference type="ARBA" id="ARBA00023136"/>
    </source>
</evidence>
<evidence type="ECO:0000256" key="4">
    <source>
        <dbReference type="ARBA" id="ARBA00022989"/>
    </source>
</evidence>
<feature type="transmembrane region" description="Helical" evidence="6">
    <location>
        <begin position="81"/>
        <end position="101"/>
    </location>
</feature>
<dbReference type="PANTHER" id="PTHR30474:SF1">
    <property type="entry name" value="PEPTIDOGLYCAN GLYCOSYLTRANSFERASE MRDB"/>
    <property type="match status" value="1"/>
</dbReference>
<comment type="subcellular location">
    <subcellularLocation>
        <location evidence="1">Membrane</location>
        <topology evidence="1">Multi-pass membrane protein</topology>
    </subcellularLocation>
</comment>
<comment type="caution">
    <text evidence="7">The sequence shown here is derived from an EMBL/GenBank/DDBJ whole genome shotgun (WGS) entry which is preliminary data.</text>
</comment>
<feature type="transmembrane region" description="Helical" evidence="6">
    <location>
        <begin position="346"/>
        <end position="369"/>
    </location>
</feature>
<proteinExistence type="predicted"/>
<evidence type="ECO:0000256" key="1">
    <source>
        <dbReference type="ARBA" id="ARBA00004141"/>
    </source>
</evidence>
<sequence length="381" mass="41505">MADGIKELCSGLRAGFRRLDKPMFLLVLAAVCFGFVVQYSEMYAGFITRRSMITQLGAGVIGIAAMLLISEVDYRRLAAGWRFHLPVTLGLTLLTFTSLPIVYRPEGSDDSAWLRLGVLSIQPGELLKFSFILTLAWHLDKLEERVNNPRELLLVCLHGAAPCVLIFLQGDMGSALIFFLIFVSMIFVSRLSWKYLALGAGCAAALSPLVWYLLPDYLKNRFLVLGDLENASLKEAYQQLMGRRILGSGMSFGKGLFSDEFTYVYAIENDLVMAHIGQALGFVGAAGALLLLTVICGKILLTARSSRDVLGNSICTGVFAMIFFQSALNIGMVLGLLPVIGVTLPYFSQGGSSLVVSCLSAGLVLSVSASDQKRRTRRRSG</sequence>
<dbReference type="Proteomes" id="UP000824160">
    <property type="component" value="Unassembled WGS sequence"/>
</dbReference>
<dbReference type="GO" id="GO:0051301">
    <property type="term" value="P:cell division"/>
    <property type="evidence" value="ECO:0007669"/>
    <property type="project" value="InterPro"/>
</dbReference>
<dbReference type="EMBL" id="DVLW01000079">
    <property type="protein sequence ID" value="HIT94111.1"/>
    <property type="molecule type" value="Genomic_DNA"/>
</dbReference>
<reference evidence="7" key="1">
    <citation type="submission" date="2020-10" db="EMBL/GenBank/DDBJ databases">
        <authorList>
            <person name="Gilroy R."/>
        </authorList>
    </citation>
    <scope>NUCLEOTIDE SEQUENCE</scope>
    <source>
        <strain evidence="7">ChiBcec7-5410</strain>
    </source>
</reference>
<evidence type="ECO:0000256" key="6">
    <source>
        <dbReference type="SAM" id="Phobius"/>
    </source>
</evidence>
<dbReference type="GO" id="GO:0005886">
    <property type="term" value="C:plasma membrane"/>
    <property type="evidence" value="ECO:0007669"/>
    <property type="project" value="TreeGrafter"/>
</dbReference>